<evidence type="ECO:0000313" key="2">
    <source>
        <dbReference type="EMBL" id="KAK3886247.1"/>
    </source>
</evidence>
<proteinExistence type="predicted"/>
<evidence type="ECO:0000313" key="3">
    <source>
        <dbReference type="Proteomes" id="UP001286313"/>
    </source>
</evidence>
<dbReference type="Proteomes" id="UP001286313">
    <property type="component" value="Unassembled WGS sequence"/>
</dbReference>
<sequence>MGGGSRAVSPFGTARYFTPAPCLDLGLQDYYQDRPLGLVEEPRPRLLLGYHSPQGVIDGQVWAEAGSFLGVGPRNRIEHSQTHGAPHHPNYGNLPSLHSHHQWRATAGAYLAQRMSQSRSQKETGISPVAPALLLPASAAYPSPTHLTPPAKTKAVVVGTLNFAAPLLLLGIAPDTAN</sequence>
<keyword evidence="3" id="KW-1185">Reference proteome</keyword>
<organism evidence="2 3">
    <name type="scientific">Petrolisthes cinctipes</name>
    <name type="common">Flat porcelain crab</name>
    <dbReference type="NCBI Taxonomy" id="88211"/>
    <lineage>
        <taxon>Eukaryota</taxon>
        <taxon>Metazoa</taxon>
        <taxon>Ecdysozoa</taxon>
        <taxon>Arthropoda</taxon>
        <taxon>Crustacea</taxon>
        <taxon>Multicrustacea</taxon>
        <taxon>Malacostraca</taxon>
        <taxon>Eumalacostraca</taxon>
        <taxon>Eucarida</taxon>
        <taxon>Decapoda</taxon>
        <taxon>Pleocyemata</taxon>
        <taxon>Anomura</taxon>
        <taxon>Galatheoidea</taxon>
        <taxon>Porcellanidae</taxon>
        <taxon>Petrolisthes</taxon>
    </lineage>
</organism>
<feature type="region of interest" description="Disordered" evidence="1">
    <location>
        <begin position="75"/>
        <end position="98"/>
    </location>
</feature>
<accession>A0AAE1G739</accession>
<gene>
    <name evidence="2" type="ORF">Pcinc_009601</name>
</gene>
<comment type="caution">
    <text evidence="2">The sequence shown here is derived from an EMBL/GenBank/DDBJ whole genome shotgun (WGS) entry which is preliminary data.</text>
</comment>
<protein>
    <submittedName>
        <fullName evidence="2">Uncharacterized protein</fullName>
    </submittedName>
</protein>
<dbReference type="EMBL" id="JAWQEG010000720">
    <property type="protein sequence ID" value="KAK3886247.1"/>
    <property type="molecule type" value="Genomic_DNA"/>
</dbReference>
<reference evidence="2" key="1">
    <citation type="submission" date="2023-10" db="EMBL/GenBank/DDBJ databases">
        <title>Genome assemblies of two species of porcelain crab, Petrolisthes cinctipes and Petrolisthes manimaculis (Anomura: Porcellanidae).</title>
        <authorList>
            <person name="Angst P."/>
        </authorList>
    </citation>
    <scope>NUCLEOTIDE SEQUENCE</scope>
    <source>
        <strain evidence="2">PB745_01</strain>
        <tissue evidence="2">Gill</tissue>
    </source>
</reference>
<name>A0AAE1G739_PETCI</name>
<evidence type="ECO:0000256" key="1">
    <source>
        <dbReference type="SAM" id="MobiDB-lite"/>
    </source>
</evidence>
<dbReference type="AlphaFoldDB" id="A0AAE1G739"/>